<keyword evidence="2" id="KW-0521">NADP</keyword>
<evidence type="ECO:0000256" key="10">
    <source>
        <dbReference type="PIRSR" id="PIRSR000097-2"/>
    </source>
</evidence>
<evidence type="ECO:0000256" key="3">
    <source>
        <dbReference type="ARBA" id="ARBA00023002"/>
    </source>
</evidence>
<evidence type="ECO:0000313" key="14">
    <source>
        <dbReference type="Proteomes" id="UP000292447"/>
    </source>
</evidence>
<dbReference type="PRINTS" id="PR00069">
    <property type="entry name" value="ALDKETRDTASE"/>
</dbReference>
<dbReference type="Proteomes" id="UP000292447">
    <property type="component" value="Chromosome IV"/>
</dbReference>
<dbReference type="FunFam" id="3.20.20.100:FF:000002">
    <property type="entry name" value="2,5-diketo-D-gluconic acid reductase A"/>
    <property type="match status" value="1"/>
</dbReference>
<evidence type="ECO:0000256" key="1">
    <source>
        <dbReference type="ARBA" id="ARBA00007905"/>
    </source>
</evidence>
<keyword evidence="3" id="KW-0560">Oxidoreductase</keyword>
<evidence type="ECO:0000256" key="4">
    <source>
        <dbReference type="ARBA" id="ARBA00050878"/>
    </source>
</evidence>
<comment type="catalytic activity">
    <reaction evidence="4">
        <text>(R)-pantolactone + NADP(+) = 2-dehydropantolactone + NADPH + H(+)</text>
        <dbReference type="Rhea" id="RHEA:18981"/>
        <dbReference type="ChEBI" id="CHEBI:15378"/>
        <dbReference type="ChEBI" id="CHEBI:16719"/>
        <dbReference type="ChEBI" id="CHEBI:18395"/>
        <dbReference type="ChEBI" id="CHEBI:57783"/>
        <dbReference type="ChEBI" id="CHEBI:58349"/>
        <dbReference type="EC" id="1.1.1.358"/>
    </reaction>
</comment>
<feature type="domain" description="NADP-dependent oxidoreductase" evidence="12">
    <location>
        <begin position="22"/>
        <end position="272"/>
    </location>
</feature>
<proteinExistence type="inferred from homology"/>
<comment type="catalytic activity">
    <reaction evidence="5">
        <text>isatin + NADPH + H(+) = 3-hydroxyindolin-2-one + NADP(+)</text>
        <dbReference type="Rhea" id="RHEA:68608"/>
        <dbReference type="ChEBI" id="CHEBI:15378"/>
        <dbReference type="ChEBI" id="CHEBI:27539"/>
        <dbReference type="ChEBI" id="CHEBI:28536"/>
        <dbReference type="ChEBI" id="CHEBI:57783"/>
        <dbReference type="ChEBI" id="CHEBI:58349"/>
    </reaction>
</comment>
<reference evidence="14" key="1">
    <citation type="submission" date="2019-03" db="EMBL/GenBank/DDBJ databases">
        <title>Snf2 controls pulcherriminic acid biosynthesis and connects pigmentation and antifungal activity of the yeast Metschnikowia pulcherrima.</title>
        <authorList>
            <person name="Gore-Lloyd D."/>
            <person name="Sumann I."/>
            <person name="Brachmann A.O."/>
            <person name="Schneeberger K."/>
            <person name="Ortiz-Merino R.A."/>
            <person name="Moreno-Beltran M."/>
            <person name="Schlaefli M."/>
            <person name="Kirner P."/>
            <person name="Santos Kron A."/>
            <person name="Wolfe K.H."/>
            <person name="Piel J."/>
            <person name="Ahrens C.H."/>
            <person name="Henk D."/>
            <person name="Freimoser F.M."/>
        </authorList>
    </citation>
    <scope>NUCLEOTIDE SEQUENCE [LARGE SCALE GENOMIC DNA]</scope>
    <source>
        <strain evidence="14">APC 1.2</strain>
    </source>
</reference>
<name>A0A4P6XS55_9ASCO</name>
<dbReference type="PANTHER" id="PTHR43827:SF3">
    <property type="entry name" value="NADP-DEPENDENT OXIDOREDUCTASE DOMAIN-CONTAINING PROTEIN"/>
    <property type="match status" value="1"/>
</dbReference>
<feature type="site" description="Lowers pKa of active site Tyr" evidence="11">
    <location>
        <position position="79"/>
    </location>
</feature>
<dbReference type="STRING" id="2163413.A0A4P6XS55"/>
<evidence type="ECO:0000259" key="12">
    <source>
        <dbReference type="Pfam" id="PF00248"/>
    </source>
</evidence>
<dbReference type="PROSITE" id="PS00798">
    <property type="entry name" value="ALDOKETO_REDUCTASE_1"/>
    <property type="match status" value="1"/>
</dbReference>
<dbReference type="GO" id="GO:0047011">
    <property type="term" value="F:2-dehydropantolactone reductase (A-specific) activity"/>
    <property type="evidence" value="ECO:0007669"/>
    <property type="project" value="UniProtKB-ARBA"/>
</dbReference>
<dbReference type="Gene3D" id="3.20.20.100">
    <property type="entry name" value="NADP-dependent oxidoreductase domain"/>
    <property type="match status" value="1"/>
</dbReference>
<dbReference type="InterPro" id="IPR036812">
    <property type="entry name" value="NAD(P)_OxRdtase_dom_sf"/>
</dbReference>
<dbReference type="EC" id="1.1.1.358" evidence="6"/>
<gene>
    <name evidence="13" type="primary">MPUL0D00150</name>
    <name evidence="13" type="ORF">METSCH_D00150</name>
</gene>
<dbReference type="PIRSF" id="PIRSF000097">
    <property type="entry name" value="AKR"/>
    <property type="match status" value="1"/>
</dbReference>
<evidence type="ECO:0000256" key="8">
    <source>
        <dbReference type="ARBA" id="ARBA00081322"/>
    </source>
</evidence>
<feature type="active site" description="Proton donor" evidence="9">
    <location>
        <position position="54"/>
    </location>
</feature>
<evidence type="ECO:0000256" key="2">
    <source>
        <dbReference type="ARBA" id="ARBA00022857"/>
    </source>
</evidence>
<dbReference type="Pfam" id="PF00248">
    <property type="entry name" value="Aldo_ket_red"/>
    <property type="match status" value="1"/>
</dbReference>
<dbReference type="PROSITE" id="PS00062">
    <property type="entry name" value="ALDOKETO_REDUCTASE_2"/>
    <property type="match status" value="1"/>
</dbReference>
<dbReference type="InterPro" id="IPR018170">
    <property type="entry name" value="Aldo/ket_reductase_CS"/>
</dbReference>
<protein>
    <recommendedName>
        <fullName evidence="7">2-dehydropantolactone reductase</fullName>
        <ecNumber evidence="6">1.1.1.358</ecNumber>
    </recommendedName>
    <alternativeName>
        <fullName evidence="7">2-dehydropantolactone reductase</fullName>
    </alternativeName>
    <alternativeName>
        <fullName evidence="8">Ketopantoyl-lactone reductase</fullName>
    </alternativeName>
</protein>
<dbReference type="SUPFAM" id="SSF51430">
    <property type="entry name" value="NAD(P)-linked oxidoreductase"/>
    <property type="match status" value="1"/>
</dbReference>
<accession>A0A4P6XS55</accession>
<organism evidence="13 14">
    <name type="scientific">Metschnikowia aff. pulcherrima</name>
    <dbReference type="NCBI Taxonomy" id="2163413"/>
    <lineage>
        <taxon>Eukaryota</taxon>
        <taxon>Fungi</taxon>
        <taxon>Dikarya</taxon>
        <taxon>Ascomycota</taxon>
        <taxon>Saccharomycotina</taxon>
        <taxon>Pichiomycetes</taxon>
        <taxon>Metschnikowiaceae</taxon>
        <taxon>Metschnikowia</taxon>
    </lineage>
</organism>
<evidence type="ECO:0000256" key="7">
    <source>
        <dbReference type="ARBA" id="ARBA00079693"/>
    </source>
</evidence>
<evidence type="ECO:0000313" key="13">
    <source>
        <dbReference type="EMBL" id="QBM88958.1"/>
    </source>
</evidence>
<sequence length="291" mass="32854">MSAQICTKTYKLNNGKTIPAVALGTWLAKGKECVESVSFALRNGYRHIDTAAHYGCEKEVGQGIRESGIPREEIFLTTKVWNFDHKKVRQAFDESMDRLGLDYVDMYLLHWPKSLDPATETPYEDWDFVDTYKEIQKLLDTGRVKSIGISNFTVTKAKKLLADPGVTVKPVVNQIEGHPLLPQPELTKWFQDNDIVIECYCPLGSSETTLVVNDTIVGIAKKNNVDVGQVLVSWGVQRDTVVLPKSTKKDRILSNLKTFKLSDEDMHTLDTLTDKYGVQREVQDDVFDDPL</sequence>
<evidence type="ECO:0000256" key="6">
    <source>
        <dbReference type="ARBA" id="ARBA00066965"/>
    </source>
</evidence>
<evidence type="ECO:0000256" key="9">
    <source>
        <dbReference type="PIRSR" id="PIRSR000097-1"/>
    </source>
</evidence>
<evidence type="ECO:0000256" key="5">
    <source>
        <dbReference type="ARBA" id="ARBA00051098"/>
    </source>
</evidence>
<dbReference type="EMBL" id="CP034459">
    <property type="protein sequence ID" value="QBM88958.1"/>
    <property type="molecule type" value="Genomic_DNA"/>
</dbReference>
<dbReference type="InterPro" id="IPR020471">
    <property type="entry name" value="AKR"/>
</dbReference>
<dbReference type="AlphaFoldDB" id="A0A4P6XS55"/>
<evidence type="ECO:0000256" key="11">
    <source>
        <dbReference type="PIRSR" id="PIRSR000097-3"/>
    </source>
</evidence>
<dbReference type="InterPro" id="IPR023210">
    <property type="entry name" value="NADP_OxRdtase_dom"/>
</dbReference>
<dbReference type="PANTHER" id="PTHR43827">
    <property type="entry name" value="2,5-DIKETO-D-GLUCONIC ACID REDUCTASE"/>
    <property type="match status" value="1"/>
</dbReference>
<keyword evidence="14" id="KW-1185">Reference proteome</keyword>
<comment type="similarity">
    <text evidence="1">Belongs to the aldo/keto reductase family.</text>
</comment>
<dbReference type="GO" id="GO:0042180">
    <property type="term" value="P:ketone metabolic process"/>
    <property type="evidence" value="ECO:0007669"/>
    <property type="project" value="UniProtKB-ARBA"/>
</dbReference>
<feature type="binding site" evidence="10">
    <location>
        <position position="110"/>
    </location>
    <ligand>
        <name>substrate</name>
    </ligand>
</feature>